<protein>
    <submittedName>
        <fullName evidence="2">Uncharacterized protein</fullName>
    </submittedName>
</protein>
<dbReference type="EMBL" id="JAUCDY010000002">
    <property type="protein sequence ID" value="MDM7857211.1"/>
    <property type="molecule type" value="Genomic_DNA"/>
</dbReference>
<dbReference type="RefSeq" id="WP_289409865.1">
    <property type="nucleotide sequence ID" value="NZ_JAUCDY010000002.1"/>
</dbReference>
<gene>
    <name evidence="2" type="ORF">QEZ41_02805</name>
</gene>
<organism evidence="2 3">
    <name type="scientific">Thiopseudomonas acetoxidans</name>
    <dbReference type="NCBI Taxonomy" id="3041622"/>
    <lineage>
        <taxon>Bacteria</taxon>
        <taxon>Pseudomonadati</taxon>
        <taxon>Pseudomonadota</taxon>
        <taxon>Gammaproteobacteria</taxon>
        <taxon>Pseudomonadales</taxon>
        <taxon>Pseudomonadaceae</taxon>
        <taxon>Thiopseudomonas</taxon>
    </lineage>
</organism>
<feature type="region of interest" description="Disordered" evidence="1">
    <location>
        <begin position="49"/>
        <end position="71"/>
    </location>
</feature>
<evidence type="ECO:0000256" key="1">
    <source>
        <dbReference type="SAM" id="MobiDB-lite"/>
    </source>
</evidence>
<evidence type="ECO:0000313" key="3">
    <source>
        <dbReference type="Proteomes" id="UP001241056"/>
    </source>
</evidence>
<name>A0ABT7SM03_9GAMM</name>
<dbReference type="Proteomes" id="UP001241056">
    <property type="component" value="Unassembled WGS sequence"/>
</dbReference>
<sequence length="71" mass="8094">MPNDEERYAAYFMQAEDHNTNPLETVRQLRSEQLAACDLRKHAELAKLRQTTKTTKATPPNQTCNSNATET</sequence>
<reference evidence="2 3" key="1">
    <citation type="submission" date="2023-06" db="EMBL/GenBank/DDBJ databases">
        <title>Thiopseudomonas sp. CY1220 draft genome sequence.</title>
        <authorList>
            <person name="Zhao G."/>
            <person name="An M."/>
        </authorList>
    </citation>
    <scope>NUCLEOTIDE SEQUENCE [LARGE SCALE GENOMIC DNA]</scope>
    <source>
        <strain evidence="2 3">CY1220</strain>
    </source>
</reference>
<proteinExistence type="predicted"/>
<accession>A0ABT7SM03</accession>
<evidence type="ECO:0000313" key="2">
    <source>
        <dbReference type="EMBL" id="MDM7857211.1"/>
    </source>
</evidence>
<keyword evidence="3" id="KW-1185">Reference proteome</keyword>
<comment type="caution">
    <text evidence="2">The sequence shown here is derived from an EMBL/GenBank/DDBJ whole genome shotgun (WGS) entry which is preliminary data.</text>
</comment>